<accession>A0ABD5NQ18</accession>
<keyword evidence="4" id="KW-1185">Reference proteome</keyword>
<dbReference type="InterPro" id="IPR050564">
    <property type="entry name" value="F420-G6PD/mer"/>
</dbReference>
<dbReference type="SUPFAM" id="SSF51679">
    <property type="entry name" value="Bacterial luciferase-like"/>
    <property type="match status" value="1"/>
</dbReference>
<dbReference type="Pfam" id="PF00296">
    <property type="entry name" value="Bac_luciferase"/>
    <property type="match status" value="1"/>
</dbReference>
<feature type="domain" description="Luciferase-like" evidence="2">
    <location>
        <begin position="11"/>
        <end position="308"/>
    </location>
</feature>
<evidence type="ECO:0000256" key="1">
    <source>
        <dbReference type="ARBA" id="ARBA00023002"/>
    </source>
</evidence>
<dbReference type="RefSeq" id="WP_256533474.1">
    <property type="nucleotide sequence ID" value="NZ_CP101824.1"/>
</dbReference>
<gene>
    <name evidence="3" type="ORF">ACFOUR_12210</name>
</gene>
<dbReference type="GO" id="GO:0016491">
    <property type="term" value="F:oxidoreductase activity"/>
    <property type="evidence" value="ECO:0007669"/>
    <property type="project" value="UniProtKB-KW"/>
</dbReference>
<evidence type="ECO:0000313" key="4">
    <source>
        <dbReference type="Proteomes" id="UP001595846"/>
    </source>
</evidence>
<dbReference type="PANTHER" id="PTHR43244:SF1">
    <property type="entry name" value="5,10-METHYLENETETRAHYDROMETHANOPTERIN REDUCTASE"/>
    <property type="match status" value="1"/>
</dbReference>
<dbReference type="GeneID" id="73902604"/>
<dbReference type="InterPro" id="IPR011251">
    <property type="entry name" value="Luciferase-like_dom"/>
</dbReference>
<dbReference type="AlphaFoldDB" id="A0ABD5NQ18"/>
<reference evidence="3 4" key="1">
    <citation type="journal article" date="2019" name="Int. J. Syst. Evol. Microbiol.">
        <title>The Global Catalogue of Microorganisms (GCM) 10K type strain sequencing project: providing services to taxonomists for standard genome sequencing and annotation.</title>
        <authorList>
            <consortium name="The Broad Institute Genomics Platform"/>
            <consortium name="The Broad Institute Genome Sequencing Center for Infectious Disease"/>
            <person name="Wu L."/>
            <person name="Ma J."/>
        </authorList>
    </citation>
    <scope>NUCLEOTIDE SEQUENCE [LARGE SCALE GENOMIC DNA]</scope>
    <source>
        <strain evidence="3 4">IBRC-M 10256</strain>
    </source>
</reference>
<dbReference type="EMBL" id="JBHSAQ010000010">
    <property type="protein sequence ID" value="MFC3959128.1"/>
    <property type="molecule type" value="Genomic_DNA"/>
</dbReference>
<dbReference type="InterPro" id="IPR036661">
    <property type="entry name" value="Luciferase-like_sf"/>
</dbReference>
<dbReference type="Gene3D" id="3.20.20.30">
    <property type="entry name" value="Luciferase-like domain"/>
    <property type="match status" value="1"/>
</dbReference>
<organism evidence="3 4">
    <name type="scientific">Halovivax cerinus</name>
    <dbReference type="NCBI Taxonomy" id="1487865"/>
    <lineage>
        <taxon>Archaea</taxon>
        <taxon>Methanobacteriati</taxon>
        <taxon>Methanobacteriota</taxon>
        <taxon>Stenosarchaea group</taxon>
        <taxon>Halobacteria</taxon>
        <taxon>Halobacteriales</taxon>
        <taxon>Natrialbaceae</taxon>
        <taxon>Halovivax</taxon>
    </lineage>
</organism>
<comment type="caution">
    <text evidence="3">The sequence shown here is derived from an EMBL/GenBank/DDBJ whole genome shotgun (WGS) entry which is preliminary data.</text>
</comment>
<protein>
    <submittedName>
        <fullName evidence="3">LLM class flavin-dependent oxidoreductase</fullName>
    </submittedName>
</protein>
<proteinExistence type="predicted"/>
<evidence type="ECO:0000313" key="3">
    <source>
        <dbReference type="EMBL" id="MFC3959128.1"/>
    </source>
</evidence>
<keyword evidence="1" id="KW-0560">Oxidoreductase</keyword>
<name>A0ABD5NQ18_9EURY</name>
<evidence type="ECO:0000259" key="2">
    <source>
        <dbReference type="Pfam" id="PF00296"/>
    </source>
</evidence>
<dbReference type="PANTHER" id="PTHR43244">
    <property type="match status" value="1"/>
</dbReference>
<sequence>MVTVSAALLNEADRDELVSTVQTLEADTHYENVFISDERFYRNTYAQLALAGEHTDSVGLATGVTNPYTRNPAFTAAAIATIDELSDGRAFLGLGAGSPMALDPIGIDQEHAIETVRTAVDVIRRLQDGESVTTECEAFELHDVSLDVAPDRTVPIYVAGRGPQILSLGGHVGDGVIAGAGLTSVAGMEYAMERIEIGAAHGSRSVDDLDVVCWAFLSIATDRDAALDAVAPLVARIVQAVPTGTLESIGVEPDDAEAIKSLGDVDDVSPSTLRDTVSRDIVEQFSIAGTPDQCRAHVERLVDAGVDHIAVLSFANEENDTGENLRQFSDDVVEVCA</sequence>
<dbReference type="Proteomes" id="UP001595846">
    <property type="component" value="Unassembled WGS sequence"/>
</dbReference>
<dbReference type="CDD" id="cd01097">
    <property type="entry name" value="Tetrahydromethanopterin_reductase"/>
    <property type="match status" value="1"/>
</dbReference>